<dbReference type="InterPro" id="IPR052529">
    <property type="entry name" value="Bact_Transport_Assoc"/>
</dbReference>
<dbReference type="Pfam" id="PF04235">
    <property type="entry name" value="DUF418"/>
    <property type="match status" value="1"/>
</dbReference>
<dbReference type="EMBL" id="JBHRZH010000009">
    <property type="protein sequence ID" value="MFC3761538.1"/>
    <property type="molecule type" value="Genomic_DNA"/>
</dbReference>
<feature type="transmembrane region" description="Helical" evidence="1">
    <location>
        <begin position="22"/>
        <end position="41"/>
    </location>
</feature>
<dbReference type="PANTHER" id="PTHR30590">
    <property type="entry name" value="INNER MEMBRANE PROTEIN"/>
    <property type="match status" value="1"/>
</dbReference>
<protein>
    <submittedName>
        <fullName evidence="3">DUF418 domain-containing protein</fullName>
    </submittedName>
</protein>
<accession>A0ABV7Y9X8</accession>
<evidence type="ECO:0000313" key="4">
    <source>
        <dbReference type="Proteomes" id="UP001595699"/>
    </source>
</evidence>
<feature type="transmembrane region" description="Helical" evidence="1">
    <location>
        <begin position="196"/>
        <end position="219"/>
    </location>
</feature>
<dbReference type="InterPro" id="IPR007349">
    <property type="entry name" value="DUF418"/>
</dbReference>
<reference evidence="4" key="1">
    <citation type="journal article" date="2019" name="Int. J. Syst. Evol. Microbiol.">
        <title>The Global Catalogue of Microorganisms (GCM) 10K type strain sequencing project: providing services to taxonomists for standard genome sequencing and annotation.</title>
        <authorList>
            <consortium name="The Broad Institute Genomics Platform"/>
            <consortium name="The Broad Institute Genome Sequencing Center for Infectious Disease"/>
            <person name="Wu L."/>
            <person name="Ma J."/>
        </authorList>
    </citation>
    <scope>NUCLEOTIDE SEQUENCE [LARGE SCALE GENOMIC DNA]</scope>
    <source>
        <strain evidence="4">CGMCC 4.7241</strain>
    </source>
</reference>
<feature type="transmembrane region" description="Helical" evidence="1">
    <location>
        <begin position="308"/>
        <end position="330"/>
    </location>
</feature>
<dbReference type="Proteomes" id="UP001595699">
    <property type="component" value="Unassembled WGS sequence"/>
</dbReference>
<feature type="transmembrane region" description="Helical" evidence="1">
    <location>
        <begin position="61"/>
        <end position="88"/>
    </location>
</feature>
<feature type="transmembrane region" description="Helical" evidence="1">
    <location>
        <begin position="270"/>
        <end position="296"/>
    </location>
</feature>
<feature type="transmembrane region" description="Helical" evidence="1">
    <location>
        <begin position="131"/>
        <end position="148"/>
    </location>
</feature>
<feature type="transmembrane region" description="Helical" evidence="1">
    <location>
        <begin position="155"/>
        <end position="176"/>
    </location>
</feature>
<keyword evidence="4" id="KW-1185">Reference proteome</keyword>
<keyword evidence="1" id="KW-0812">Transmembrane</keyword>
<dbReference type="PANTHER" id="PTHR30590:SF2">
    <property type="entry name" value="INNER MEMBRANE PROTEIN"/>
    <property type="match status" value="1"/>
</dbReference>
<proteinExistence type="predicted"/>
<keyword evidence="1" id="KW-1133">Transmembrane helix</keyword>
<evidence type="ECO:0000313" key="3">
    <source>
        <dbReference type="EMBL" id="MFC3761538.1"/>
    </source>
</evidence>
<gene>
    <name evidence="3" type="ORF">ACFOUW_11870</name>
</gene>
<dbReference type="RefSeq" id="WP_205114014.1">
    <property type="nucleotide sequence ID" value="NZ_JAFBCM010000001.1"/>
</dbReference>
<organism evidence="3 4">
    <name type="scientific">Tenggerimyces flavus</name>
    <dbReference type="NCBI Taxonomy" id="1708749"/>
    <lineage>
        <taxon>Bacteria</taxon>
        <taxon>Bacillati</taxon>
        <taxon>Actinomycetota</taxon>
        <taxon>Actinomycetes</taxon>
        <taxon>Propionibacteriales</taxon>
        <taxon>Nocardioidaceae</taxon>
        <taxon>Tenggerimyces</taxon>
    </lineage>
</organism>
<feature type="transmembrane region" description="Helical" evidence="1">
    <location>
        <begin position="240"/>
        <end position="264"/>
    </location>
</feature>
<feature type="domain" description="DUF418" evidence="2">
    <location>
        <begin position="220"/>
        <end position="384"/>
    </location>
</feature>
<keyword evidence="1" id="KW-0472">Membrane</keyword>
<name>A0ABV7Y9X8_9ACTN</name>
<comment type="caution">
    <text evidence="3">The sequence shown here is derived from an EMBL/GenBank/DDBJ whole genome shotgun (WGS) entry which is preliminary data.</text>
</comment>
<evidence type="ECO:0000256" key="1">
    <source>
        <dbReference type="SAM" id="Phobius"/>
    </source>
</evidence>
<sequence>MTSTTTGHGPTPLRERALAPDLARGVMLLFIALANAHTFLIREAEVTVRGYPVEHGSLADSIVAGILTLFVDARSYTLFAALFGYGLVQLYRREERVGSDWRTARKLLRRRGFWMILIGLLHAVLLFYGDIIAAYGLVAVIFVAAVRWKDRTIFAVALVFLVLGSAFYGLAGIPLTDTATSALTSESLISAALGRLETFGLLAVIAWVSTVCAFLLGVWAARRRVLEEPERHLTLLRRTAVFGIGAATLGGVPMMLMTTGLVTAGASSGYWASALHAATGYAGGLGYASAIALLALRIGSRRGPFTQAVVAVGQRSMTCYLTQSVVWAVLFPASTLGLGATLGVAVTAVISIATWLLTVGLAELMRRRDLRGPFEVLLRQLTYGR</sequence>
<feature type="transmembrane region" description="Helical" evidence="1">
    <location>
        <begin position="336"/>
        <end position="362"/>
    </location>
</feature>
<evidence type="ECO:0000259" key="2">
    <source>
        <dbReference type="Pfam" id="PF04235"/>
    </source>
</evidence>